<accession>A0ABQ6YNS6</accession>
<dbReference type="SUPFAM" id="SSF50129">
    <property type="entry name" value="GroES-like"/>
    <property type="match status" value="1"/>
</dbReference>
<dbReference type="SMART" id="SM00829">
    <property type="entry name" value="PKS_ER"/>
    <property type="match status" value="1"/>
</dbReference>
<evidence type="ECO:0000259" key="3">
    <source>
        <dbReference type="SMART" id="SM00829"/>
    </source>
</evidence>
<organism evidence="4 5">
    <name type="scientific">Nocardia caishijiensis</name>
    <dbReference type="NCBI Taxonomy" id="184756"/>
    <lineage>
        <taxon>Bacteria</taxon>
        <taxon>Bacillati</taxon>
        <taxon>Actinomycetota</taxon>
        <taxon>Actinomycetes</taxon>
        <taxon>Mycobacteriales</taxon>
        <taxon>Nocardiaceae</taxon>
        <taxon>Nocardia</taxon>
    </lineage>
</organism>
<keyword evidence="2" id="KW-0560">Oxidoreductase</keyword>
<keyword evidence="5" id="KW-1185">Reference proteome</keyword>
<dbReference type="InterPro" id="IPR036291">
    <property type="entry name" value="NAD(P)-bd_dom_sf"/>
</dbReference>
<dbReference type="InterPro" id="IPR020843">
    <property type="entry name" value="ER"/>
</dbReference>
<gene>
    <name evidence="4" type="ORF">FNL39_103352</name>
</gene>
<feature type="domain" description="Enoyl reductase (ER)" evidence="3">
    <location>
        <begin position="5"/>
        <end position="314"/>
    </location>
</feature>
<dbReference type="InterPro" id="IPR011032">
    <property type="entry name" value="GroES-like_sf"/>
</dbReference>
<keyword evidence="1" id="KW-0521">NADP</keyword>
<dbReference type="InterPro" id="IPR013154">
    <property type="entry name" value="ADH-like_N"/>
</dbReference>
<name>A0ABQ6YNS6_9NOCA</name>
<comment type="caution">
    <text evidence="4">The sequence shown here is derived from an EMBL/GenBank/DDBJ whole genome shotgun (WGS) entry which is preliminary data.</text>
</comment>
<dbReference type="PANTHER" id="PTHR48106">
    <property type="entry name" value="QUINONE OXIDOREDUCTASE PIG3-RELATED"/>
    <property type="match status" value="1"/>
</dbReference>
<sequence>MTTVGAPGVLVAEDVDTPRPATGEVLVRAEAIPVLYPETLMRSGTFPFPAPLPAVFGFQAAGTVVEVGAGADRGLVGERVVVSTPGHGSYAEYVVASSDSVTRIPHGLEPDAAAAILMAGSVAIALFDAATPSAGETVLVEAAATGVGASLTRLCVAAGLRVIATAGGPAKAELARANGAHEVIDHNAPGWAARLGALLDGDTLGVVFDSIGGDSLAPLLDLVTALHGRILSYGWLAGAPARVGAADLILRGLTLTGCAGPAWLGTVAARQGAALAAAAAGKLVPVVDTVLPLTDAAKAHRLLEERVALGSVLLRP</sequence>
<dbReference type="PANTHER" id="PTHR48106:SF18">
    <property type="entry name" value="QUINONE OXIDOREDUCTASE PIG3"/>
    <property type="match status" value="1"/>
</dbReference>
<dbReference type="Proteomes" id="UP000798951">
    <property type="component" value="Unassembled WGS sequence"/>
</dbReference>
<protein>
    <submittedName>
        <fullName evidence="4">NADPH:quinone reductase-like Zn-dependent oxidoreductase</fullName>
    </submittedName>
</protein>
<reference evidence="4 5" key="1">
    <citation type="submission" date="2019-07" db="EMBL/GenBank/DDBJ databases">
        <title>Genomic Encyclopedia of Type Strains, Phase IV (KMG-IV): sequencing the most valuable type-strain genomes for metagenomic binning, comparative biology and taxonomic classification.</title>
        <authorList>
            <person name="Goeker M."/>
        </authorList>
    </citation>
    <scope>NUCLEOTIDE SEQUENCE [LARGE SCALE GENOMIC DNA]</scope>
    <source>
        <strain evidence="4 5">DSM 44831</strain>
    </source>
</reference>
<evidence type="ECO:0000256" key="1">
    <source>
        <dbReference type="ARBA" id="ARBA00022857"/>
    </source>
</evidence>
<dbReference type="Pfam" id="PF08240">
    <property type="entry name" value="ADH_N"/>
    <property type="match status" value="1"/>
</dbReference>
<evidence type="ECO:0000256" key="2">
    <source>
        <dbReference type="ARBA" id="ARBA00023002"/>
    </source>
</evidence>
<dbReference type="RefSeq" id="WP_067981030.1">
    <property type="nucleotide sequence ID" value="NZ_VMSD01000003.1"/>
</dbReference>
<dbReference type="SUPFAM" id="SSF51735">
    <property type="entry name" value="NAD(P)-binding Rossmann-fold domains"/>
    <property type="match status" value="1"/>
</dbReference>
<evidence type="ECO:0000313" key="4">
    <source>
        <dbReference type="EMBL" id="KAF0847454.1"/>
    </source>
</evidence>
<dbReference type="Pfam" id="PF00107">
    <property type="entry name" value="ADH_zinc_N"/>
    <property type="match status" value="1"/>
</dbReference>
<dbReference type="InterPro" id="IPR013149">
    <property type="entry name" value="ADH-like_C"/>
</dbReference>
<dbReference type="Gene3D" id="3.90.180.10">
    <property type="entry name" value="Medium-chain alcohol dehydrogenases, catalytic domain"/>
    <property type="match status" value="1"/>
</dbReference>
<dbReference type="Gene3D" id="3.40.50.720">
    <property type="entry name" value="NAD(P)-binding Rossmann-like Domain"/>
    <property type="match status" value="1"/>
</dbReference>
<dbReference type="EMBL" id="VMSD01000003">
    <property type="protein sequence ID" value="KAF0847454.1"/>
    <property type="molecule type" value="Genomic_DNA"/>
</dbReference>
<evidence type="ECO:0000313" key="5">
    <source>
        <dbReference type="Proteomes" id="UP000798951"/>
    </source>
</evidence>
<proteinExistence type="predicted"/>